<protein>
    <submittedName>
        <fullName evidence="1">Uncharacterized protein</fullName>
    </submittedName>
</protein>
<proteinExistence type="predicted"/>
<organism evidence="1">
    <name type="scientific">Siphoviridae sp. ctbvd11</name>
    <dbReference type="NCBI Taxonomy" id="2825567"/>
    <lineage>
        <taxon>Viruses</taxon>
        <taxon>Duplodnaviria</taxon>
        <taxon>Heunggongvirae</taxon>
        <taxon>Uroviricota</taxon>
        <taxon>Caudoviricetes</taxon>
    </lineage>
</organism>
<dbReference type="EMBL" id="BK015636">
    <property type="protein sequence ID" value="DAE17165.1"/>
    <property type="molecule type" value="Genomic_DNA"/>
</dbReference>
<name>A0A8S5QEH0_9CAUD</name>
<reference evidence="1" key="1">
    <citation type="journal article" date="2021" name="Proc. Natl. Acad. Sci. U.S.A.">
        <title>A Catalog of Tens of Thousands of Viruses from Human Metagenomes Reveals Hidden Associations with Chronic Diseases.</title>
        <authorList>
            <person name="Tisza M.J."/>
            <person name="Buck C.B."/>
        </authorList>
    </citation>
    <scope>NUCLEOTIDE SEQUENCE</scope>
    <source>
        <strain evidence="1">Ctbvd11</strain>
    </source>
</reference>
<sequence length="58" mass="6759">MPFYRIDKCSSGFLIRLFTYRSEVTVEGINLSVKLCSVHSLPVQFFLPFNRWLGCLTK</sequence>
<evidence type="ECO:0000313" key="1">
    <source>
        <dbReference type="EMBL" id="DAE17165.1"/>
    </source>
</evidence>
<accession>A0A8S5QEH0</accession>